<dbReference type="GO" id="GO:0004497">
    <property type="term" value="F:monooxygenase activity"/>
    <property type="evidence" value="ECO:0007669"/>
    <property type="project" value="InterPro"/>
</dbReference>
<gene>
    <name evidence="1" type="ORF">EV420DRAFT_1552211</name>
</gene>
<dbReference type="Gene3D" id="1.10.630.10">
    <property type="entry name" value="Cytochrome P450"/>
    <property type="match status" value="1"/>
</dbReference>
<dbReference type="InterPro" id="IPR036396">
    <property type="entry name" value="Cyt_P450_sf"/>
</dbReference>
<dbReference type="GO" id="GO:0005506">
    <property type="term" value="F:iron ion binding"/>
    <property type="evidence" value="ECO:0007669"/>
    <property type="project" value="InterPro"/>
</dbReference>
<dbReference type="Proteomes" id="UP001175211">
    <property type="component" value="Unassembled WGS sequence"/>
</dbReference>
<dbReference type="GO" id="GO:0016705">
    <property type="term" value="F:oxidoreductase activity, acting on paired donors, with incorporation or reduction of molecular oxygen"/>
    <property type="evidence" value="ECO:0007669"/>
    <property type="project" value="InterPro"/>
</dbReference>
<keyword evidence="2" id="KW-1185">Reference proteome</keyword>
<dbReference type="AlphaFoldDB" id="A0AA39K6R4"/>
<reference evidence="1" key="1">
    <citation type="submission" date="2023-06" db="EMBL/GenBank/DDBJ databases">
        <authorList>
            <consortium name="Lawrence Berkeley National Laboratory"/>
            <person name="Ahrendt S."/>
            <person name="Sahu N."/>
            <person name="Indic B."/>
            <person name="Wong-Bajracharya J."/>
            <person name="Merenyi Z."/>
            <person name="Ke H.-M."/>
            <person name="Monk M."/>
            <person name="Kocsube S."/>
            <person name="Drula E."/>
            <person name="Lipzen A."/>
            <person name="Balint B."/>
            <person name="Henrissat B."/>
            <person name="Andreopoulos B."/>
            <person name="Martin F.M."/>
            <person name="Harder C.B."/>
            <person name="Rigling D."/>
            <person name="Ford K.L."/>
            <person name="Foster G.D."/>
            <person name="Pangilinan J."/>
            <person name="Papanicolaou A."/>
            <person name="Barry K."/>
            <person name="LaButti K."/>
            <person name="Viragh M."/>
            <person name="Koriabine M."/>
            <person name="Yan M."/>
            <person name="Riley R."/>
            <person name="Champramary S."/>
            <person name="Plett K.L."/>
            <person name="Tsai I.J."/>
            <person name="Slot J."/>
            <person name="Sipos G."/>
            <person name="Plett J."/>
            <person name="Nagy L.G."/>
            <person name="Grigoriev I.V."/>
        </authorList>
    </citation>
    <scope>NUCLEOTIDE SEQUENCE</scope>
    <source>
        <strain evidence="1">CCBAS 213</strain>
    </source>
</reference>
<dbReference type="SUPFAM" id="SSF48264">
    <property type="entry name" value="Cytochrome P450"/>
    <property type="match status" value="1"/>
</dbReference>
<proteinExistence type="predicted"/>
<organism evidence="1 2">
    <name type="scientific">Armillaria tabescens</name>
    <name type="common">Ringless honey mushroom</name>
    <name type="synonym">Agaricus tabescens</name>
    <dbReference type="NCBI Taxonomy" id="1929756"/>
    <lineage>
        <taxon>Eukaryota</taxon>
        <taxon>Fungi</taxon>
        <taxon>Dikarya</taxon>
        <taxon>Basidiomycota</taxon>
        <taxon>Agaricomycotina</taxon>
        <taxon>Agaricomycetes</taxon>
        <taxon>Agaricomycetidae</taxon>
        <taxon>Agaricales</taxon>
        <taxon>Marasmiineae</taxon>
        <taxon>Physalacriaceae</taxon>
        <taxon>Desarmillaria</taxon>
    </lineage>
</organism>
<evidence type="ECO:0000313" key="1">
    <source>
        <dbReference type="EMBL" id="KAK0455609.1"/>
    </source>
</evidence>
<name>A0AA39K6R4_ARMTA</name>
<dbReference type="RefSeq" id="XP_060329119.1">
    <property type="nucleotide sequence ID" value="XM_060473503.1"/>
</dbReference>
<comment type="caution">
    <text evidence="1">The sequence shown here is derived from an EMBL/GenBank/DDBJ whole genome shotgun (WGS) entry which is preliminary data.</text>
</comment>
<protein>
    <submittedName>
        <fullName evidence="1">Uncharacterized protein</fullName>
    </submittedName>
</protein>
<evidence type="ECO:0000313" key="2">
    <source>
        <dbReference type="Proteomes" id="UP001175211"/>
    </source>
</evidence>
<dbReference type="GeneID" id="85357051"/>
<dbReference type="EMBL" id="JAUEPS010000024">
    <property type="protein sequence ID" value="KAK0455609.1"/>
    <property type="molecule type" value="Genomic_DNA"/>
</dbReference>
<accession>A0AA39K6R4</accession>
<sequence length="130" mass="14321">MYKNVGIQNKLRTSRIRRHRSNVGAAQFEPSILDAVVHESLRMHPPVQEIRRVVRILPFSDSATESGPQLTSFVGAAEDVILPLATPVVTKSGEMTNSIFVAKGTLLTAPIQTLDVSEKIWGPDAKEFKL</sequence>
<dbReference type="GO" id="GO:0020037">
    <property type="term" value="F:heme binding"/>
    <property type="evidence" value="ECO:0007669"/>
    <property type="project" value="InterPro"/>
</dbReference>